<reference evidence="5 6" key="1">
    <citation type="submission" date="2024-09" db="EMBL/GenBank/DDBJ databases">
        <authorList>
            <person name="Sun Q."/>
            <person name="Mori K."/>
        </authorList>
    </citation>
    <scope>NUCLEOTIDE SEQUENCE [LARGE SCALE GENOMIC DNA]</scope>
    <source>
        <strain evidence="5 6">JCM 3028</strain>
    </source>
</reference>
<dbReference type="Proteomes" id="UP001589610">
    <property type="component" value="Unassembled WGS sequence"/>
</dbReference>
<dbReference type="Pfam" id="PF00106">
    <property type="entry name" value="adh_short"/>
    <property type="match status" value="1"/>
</dbReference>
<dbReference type="Gene3D" id="3.40.50.720">
    <property type="entry name" value="NAD(P)-binding Rossmann-like Domain"/>
    <property type="match status" value="1"/>
</dbReference>
<keyword evidence="6" id="KW-1185">Reference proteome</keyword>
<evidence type="ECO:0000256" key="3">
    <source>
        <dbReference type="ARBA" id="ARBA00023002"/>
    </source>
</evidence>
<evidence type="ECO:0000313" key="5">
    <source>
        <dbReference type="EMBL" id="MFB9675001.1"/>
    </source>
</evidence>
<dbReference type="InterPro" id="IPR020904">
    <property type="entry name" value="Sc_DH/Rdtase_CS"/>
</dbReference>
<dbReference type="InterPro" id="IPR036291">
    <property type="entry name" value="NAD(P)-bd_dom_sf"/>
</dbReference>
<gene>
    <name evidence="5" type="ORF">ACFFRH_05840</name>
</gene>
<feature type="compositionally biased region" description="Basic residues" evidence="4">
    <location>
        <begin position="1"/>
        <end position="12"/>
    </location>
</feature>
<dbReference type="PROSITE" id="PS00061">
    <property type="entry name" value="ADH_SHORT"/>
    <property type="match status" value="1"/>
</dbReference>
<evidence type="ECO:0000313" key="6">
    <source>
        <dbReference type="Proteomes" id="UP001589610"/>
    </source>
</evidence>
<organism evidence="5 6">
    <name type="scientific">Streptosporangium vulgare</name>
    <dbReference type="NCBI Taxonomy" id="46190"/>
    <lineage>
        <taxon>Bacteria</taxon>
        <taxon>Bacillati</taxon>
        <taxon>Actinomycetota</taxon>
        <taxon>Actinomycetes</taxon>
        <taxon>Streptosporangiales</taxon>
        <taxon>Streptosporangiaceae</taxon>
        <taxon>Streptosporangium</taxon>
    </lineage>
</organism>
<proteinExistence type="inferred from homology"/>
<keyword evidence="2" id="KW-0521">NADP</keyword>
<accession>A0ABV5T9I8</accession>
<dbReference type="EMBL" id="JBHMBS010000002">
    <property type="protein sequence ID" value="MFB9675001.1"/>
    <property type="molecule type" value="Genomic_DNA"/>
</dbReference>
<keyword evidence="3" id="KW-0560">Oxidoreductase</keyword>
<evidence type="ECO:0000256" key="4">
    <source>
        <dbReference type="SAM" id="MobiDB-lite"/>
    </source>
</evidence>
<dbReference type="RefSeq" id="WP_386154785.1">
    <property type="nucleotide sequence ID" value="NZ_JBHMBS010000002.1"/>
</dbReference>
<sequence length="95" mass="9940">MTDRRGGRHKPGGHSSTSGRIASANAGVYAATKFGVTAFSESPRQEVTTRGVRVVVVEPGFVATEPAGHNTDPTTRAAAQNMAASMIRERAVARC</sequence>
<dbReference type="SUPFAM" id="SSF51735">
    <property type="entry name" value="NAD(P)-binding Rossmann-fold domains"/>
    <property type="match status" value="1"/>
</dbReference>
<name>A0ABV5T9I8_9ACTN</name>
<evidence type="ECO:0000256" key="1">
    <source>
        <dbReference type="ARBA" id="ARBA00006484"/>
    </source>
</evidence>
<feature type="region of interest" description="Disordered" evidence="4">
    <location>
        <begin position="1"/>
        <end position="22"/>
    </location>
</feature>
<protein>
    <submittedName>
        <fullName evidence="5">SDR family NAD(P)-dependent oxidoreductase</fullName>
    </submittedName>
</protein>
<comment type="caution">
    <text evidence="5">The sequence shown here is derived from an EMBL/GenBank/DDBJ whole genome shotgun (WGS) entry which is preliminary data.</text>
</comment>
<evidence type="ECO:0000256" key="2">
    <source>
        <dbReference type="ARBA" id="ARBA00022857"/>
    </source>
</evidence>
<comment type="similarity">
    <text evidence="1">Belongs to the short-chain dehydrogenases/reductases (SDR) family.</text>
</comment>
<dbReference type="InterPro" id="IPR002347">
    <property type="entry name" value="SDR_fam"/>
</dbReference>
<dbReference type="PANTHER" id="PTHR43391:SF14">
    <property type="entry name" value="DEHYDROGENASE_REDUCTASE SDR FAMILY PROTEIN 7-LIKE"/>
    <property type="match status" value="1"/>
</dbReference>
<dbReference type="PRINTS" id="PR00081">
    <property type="entry name" value="GDHRDH"/>
</dbReference>
<dbReference type="PANTHER" id="PTHR43391">
    <property type="entry name" value="RETINOL DEHYDROGENASE-RELATED"/>
    <property type="match status" value="1"/>
</dbReference>